<dbReference type="GO" id="GO:0005686">
    <property type="term" value="C:U2 snRNP"/>
    <property type="evidence" value="ECO:0007669"/>
    <property type="project" value="TreeGrafter"/>
</dbReference>
<name>A0AAE1C127_9PEZI</name>
<reference evidence="4" key="1">
    <citation type="submission" date="2023-07" db="EMBL/GenBank/DDBJ databases">
        <title>Black Yeasts Isolated from many extreme environments.</title>
        <authorList>
            <person name="Coleine C."/>
            <person name="Stajich J.E."/>
            <person name="Selbmann L."/>
        </authorList>
    </citation>
    <scope>NUCLEOTIDE SEQUENCE</scope>
    <source>
        <strain evidence="4">CCFEE 5485</strain>
    </source>
</reference>
<dbReference type="GO" id="GO:0071013">
    <property type="term" value="C:catalytic step 2 spliceosome"/>
    <property type="evidence" value="ECO:0007669"/>
    <property type="project" value="TreeGrafter"/>
</dbReference>
<evidence type="ECO:0000313" key="5">
    <source>
        <dbReference type="Proteomes" id="UP001274830"/>
    </source>
</evidence>
<proteinExistence type="predicted"/>
<evidence type="ECO:0000313" key="4">
    <source>
        <dbReference type="EMBL" id="KAK3674423.1"/>
    </source>
</evidence>
<dbReference type="AlphaFoldDB" id="A0AAE1C127"/>
<gene>
    <name evidence="4" type="primary">PRP21_1</name>
    <name evidence="4" type="ORF">LTR78_005892</name>
</gene>
<dbReference type="InterPro" id="IPR045146">
    <property type="entry name" value="SF3A1"/>
</dbReference>
<dbReference type="Proteomes" id="UP001274830">
    <property type="component" value="Unassembled WGS sequence"/>
</dbReference>
<dbReference type="GO" id="GO:0000381">
    <property type="term" value="P:regulation of alternative mRNA splicing, via spliceosome"/>
    <property type="evidence" value="ECO:0007669"/>
    <property type="project" value="TreeGrafter"/>
</dbReference>
<evidence type="ECO:0000256" key="2">
    <source>
        <dbReference type="SAM" id="MobiDB-lite"/>
    </source>
</evidence>
<dbReference type="GO" id="GO:0045292">
    <property type="term" value="P:mRNA cis splicing, via spliceosome"/>
    <property type="evidence" value="ECO:0007669"/>
    <property type="project" value="InterPro"/>
</dbReference>
<dbReference type="InterPro" id="IPR022030">
    <property type="entry name" value="SF3A1_dom"/>
</dbReference>
<comment type="caution">
    <text evidence="4">The sequence shown here is derived from an EMBL/GenBank/DDBJ whole genome shotgun (WGS) entry which is preliminary data.</text>
</comment>
<dbReference type="Pfam" id="PF12230">
    <property type="entry name" value="PRP21_like_P"/>
    <property type="match status" value="1"/>
</dbReference>
<evidence type="ECO:0000259" key="3">
    <source>
        <dbReference type="Pfam" id="PF12230"/>
    </source>
</evidence>
<protein>
    <submittedName>
        <fullName evidence="4">SF3a splicing factor complex subunit</fullName>
    </submittedName>
</protein>
<feature type="non-terminal residue" evidence="4">
    <location>
        <position position="1"/>
    </location>
</feature>
<dbReference type="GO" id="GO:0003723">
    <property type="term" value="F:RNA binding"/>
    <property type="evidence" value="ECO:0007669"/>
    <property type="project" value="InterPro"/>
</dbReference>
<feature type="compositionally biased region" description="Low complexity" evidence="2">
    <location>
        <begin position="169"/>
        <end position="185"/>
    </location>
</feature>
<keyword evidence="5" id="KW-1185">Reference proteome</keyword>
<dbReference type="PANTHER" id="PTHR15316:SF1">
    <property type="entry name" value="SPLICING FACTOR 3A SUBUNIT 1"/>
    <property type="match status" value="1"/>
</dbReference>
<organism evidence="4 5">
    <name type="scientific">Recurvomyces mirabilis</name>
    <dbReference type="NCBI Taxonomy" id="574656"/>
    <lineage>
        <taxon>Eukaryota</taxon>
        <taxon>Fungi</taxon>
        <taxon>Dikarya</taxon>
        <taxon>Ascomycota</taxon>
        <taxon>Pezizomycotina</taxon>
        <taxon>Dothideomycetes</taxon>
        <taxon>Dothideomycetidae</taxon>
        <taxon>Mycosphaerellales</taxon>
        <taxon>Teratosphaeriaceae</taxon>
        <taxon>Recurvomyces</taxon>
    </lineage>
</organism>
<dbReference type="EMBL" id="JAUTXT010000020">
    <property type="protein sequence ID" value="KAK3674423.1"/>
    <property type="molecule type" value="Genomic_DNA"/>
</dbReference>
<dbReference type="GO" id="GO:0071004">
    <property type="term" value="C:U2-type prespliceosome"/>
    <property type="evidence" value="ECO:0007669"/>
    <property type="project" value="TreeGrafter"/>
</dbReference>
<feature type="compositionally biased region" description="Basic and acidic residues" evidence="2">
    <location>
        <begin position="31"/>
        <end position="42"/>
    </location>
</feature>
<feature type="compositionally biased region" description="Polar residues" evidence="2">
    <location>
        <begin position="69"/>
        <end position="79"/>
    </location>
</feature>
<feature type="compositionally biased region" description="Pro residues" evidence="2">
    <location>
        <begin position="8"/>
        <end position="22"/>
    </location>
</feature>
<accession>A0AAE1C127</accession>
<evidence type="ECO:0000256" key="1">
    <source>
        <dbReference type="ARBA" id="ARBA00022664"/>
    </source>
</evidence>
<feature type="region of interest" description="Disordered" evidence="2">
    <location>
        <begin position="1"/>
        <end position="79"/>
    </location>
</feature>
<keyword evidence="1" id="KW-0507">mRNA processing</keyword>
<sequence length="197" mass="21733">QQQYQTPYTPPIPQPAWQPPPGADDQAGRLAELRMNQDRARLAQEAARTSTPQQKIRTDYVPRAAAQPKSRQPPGTSLCPNCGQFIPDVEIAEHMRIEMLDPLWRDQNRIAVQRSSTTNLSMGEVANNLRRLASQRGDVFDAVSGSGSAEEEERRKRAMLEGGVGVPGGQVQAQQGQGAAGGDVQEQIRQLHQRYRG</sequence>
<feature type="domain" description="Splicing factor 3A subunit 1 conserved" evidence="3">
    <location>
        <begin position="48"/>
        <end position="135"/>
    </location>
</feature>
<dbReference type="PANTHER" id="PTHR15316">
    <property type="entry name" value="SPLICEOSOME ASSOCIATED PROTEIN 114/SWAP SPLICING FACTOR-RELATED"/>
    <property type="match status" value="1"/>
</dbReference>
<feature type="region of interest" description="Disordered" evidence="2">
    <location>
        <begin position="141"/>
        <end position="185"/>
    </location>
</feature>